<gene>
    <name evidence="2" type="ORF">mvi_20440</name>
</gene>
<dbReference type="GO" id="GO:0019068">
    <property type="term" value="P:virion assembly"/>
    <property type="evidence" value="ECO:0007669"/>
    <property type="project" value="InterPro"/>
</dbReference>
<reference evidence="2" key="1">
    <citation type="submission" date="2020-11" db="EMBL/GenBank/DDBJ databases">
        <title>Complete genome sequence of a novel pathogenic Methylobacterium strain isolated from rice in Vietnam.</title>
        <authorList>
            <person name="Lai K."/>
            <person name="Okazaki S."/>
            <person name="Higashi K."/>
            <person name="Mori H."/>
            <person name="Toyoda A."/>
            <person name="Kurokawa K."/>
        </authorList>
    </citation>
    <scope>NUCLEOTIDE SEQUENCE</scope>
    <source>
        <strain evidence="2">VL1</strain>
    </source>
</reference>
<organism evidence="2 3">
    <name type="scientific">Methylobacterium indicum</name>
    <dbReference type="NCBI Taxonomy" id="1775910"/>
    <lineage>
        <taxon>Bacteria</taxon>
        <taxon>Pseudomonadati</taxon>
        <taxon>Pseudomonadota</taxon>
        <taxon>Alphaproteobacteria</taxon>
        <taxon>Hyphomicrobiales</taxon>
        <taxon>Methylobacteriaceae</taxon>
        <taxon>Methylobacterium</taxon>
    </lineage>
</organism>
<dbReference type="EMBL" id="AP024145">
    <property type="protein sequence ID" value="BCM83583.1"/>
    <property type="molecule type" value="Genomic_DNA"/>
</dbReference>
<name>A0A8H9C670_9HYPH</name>
<feature type="region of interest" description="Disordered" evidence="1">
    <location>
        <begin position="517"/>
        <end position="537"/>
    </location>
</feature>
<dbReference type="Proteomes" id="UP000663508">
    <property type="component" value="Chromosome"/>
</dbReference>
<evidence type="ECO:0000313" key="3">
    <source>
        <dbReference type="Proteomes" id="UP000663508"/>
    </source>
</evidence>
<evidence type="ECO:0000313" key="2">
    <source>
        <dbReference type="EMBL" id="BCM83583.1"/>
    </source>
</evidence>
<dbReference type="Pfam" id="PF05136">
    <property type="entry name" value="Phage_portal_2"/>
    <property type="match status" value="1"/>
</dbReference>
<dbReference type="AlphaFoldDB" id="A0A8H9C670"/>
<dbReference type="GO" id="GO:0005198">
    <property type="term" value="F:structural molecule activity"/>
    <property type="evidence" value="ECO:0007669"/>
    <property type="project" value="InterPro"/>
</dbReference>
<dbReference type="KEGG" id="mind:mvi_20440"/>
<sequence length="537" mass="60124">MQPRVPALVKADGLTPLRRDAAVDSNWPGASFARGMRDWRVSRGSADGDNGPEADIAAWRGRDLERHEGQVYSAIQQQVLAIVGEGLDAVPTPDWKTLGKDKLWAEQWSRVVRGLFRNWARTTDCDASRTETLGFMGSELLTSTIVSGSGVAVPYYLPDNGLTRFGTCFRVVEADRLSNPDFLPDTATRRRGIELDPETGAPKGYWICSAHPGDALGMLAQGVKREWTYIPAFTSWGRRRLVHVYPRRRPEQSFGISQLASVGGEVRDIGKIRRAELRNQVVTSALALIVKSSLNPEQVMQMFKSSPNYGYWQMYYDKEFRPQVTDDGATVVAPPGTEVTTLNAQRNAQNFEAFLKASWRQVMAGLDIPYEIGARDYGGLNYSNARTILLDAWRTFYTKRTWMGQRFFDPVFQCWFEEAVHLGLIPDCTPELLYAPGMATAWTACRWLGSGKGWIDPLKEAQAQTTRMGNYTTTMLSECGDTGEDWMETADQQEIERAYYHSKKMEYPLDVAARNPRALAGAAGDPREGDGNSDREH</sequence>
<accession>A0A8H9C670</accession>
<protein>
    <submittedName>
        <fullName evidence="2">Phage portal protein</fullName>
    </submittedName>
</protein>
<dbReference type="InterPro" id="IPR006429">
    <property type="entry name" value="Phage_lambda_portal"/>
</dbReference>
<evidence type="ECO:0000256" key="1">
    <source>
        <dbReference type="SAM" id="MobiDB-lite"/>
    </source>
</evidence>
<feature type="compositionally biased region" description="Basic and acidic residues" evidence="1">
    <location>
        <begin position="525"/>
        <end position="537"/>
    </location>
</feature>
<proteinExistence type="predicted"/>
<dbReference type="RefSeq" id="WP_207182596.1">
    <property type="nucleotide sequence ID" value="NZ_AP024145.1"/>
</dbReference>